<dbReference type="PANTHER" id="PTHR31064:SF38">
    <property type="entry name" value="CATION TRANSPORTER HKT1_4-RELATED"/>
    <property type="match status" value="1"/>
</dbReference>
<keyword evidence="6" id="KW-0406">Ion transport</keyword>
<feature type="transmembrane region" description="Helical" evidence="8">
    <location>
        <begin position="104"/>
        <end position="130"/>
    </location>
</feature>
<name>A0A4P1R7H5_LUPAN</name>
<evidence type="ECO:0000256" key="5">
    <source>
        <dbReference type="ARBA" id="ARBA00022989"/>
    </source>
</evidence>
<comment type="similarity">
    <text evidence="2">Belongs to the TrkH potassium transport family. HKT (TC 2.A.38.3) subfamily.</text>
</comment>
<dbReference type="EMBL" id="CM007370">
    <property type="protein sequence ID" value="OIW03993.1"/>
    <property type="molecule type" value="Genomic_DNA"/>
</dbReference>
<evidence type="ECO:0000256" key="2">
    <source>
        <dbReference type="ARBA" id="ARBA00010864"/>
    </source>
</evidence>
<dbReference type="GO" id="GO:0005886">
    <property type="term" value="C:plasma membrane"/>
    <property type="evidence" value="ECO:0007669"/>
    <property type="project" value="TreeGrafter"/>
</dbReference>
<comment type="subcellular location">
    <subcellularLocation>
        <location evidence="1">Membrane</location>
        <topology evidence="1">Multi-pass membrane protein</topology>
    </subcellularLocation>
</comment>
<protein>
    <recommendedName>
        <fullName evidence="11">Cation transporter HKT6</fullName>
    </recommendedName>
</protein>
<evidence type="ECO:0000256" key="1">
    <source>
        <dbReference type="ARBA" id="ARBA00004141"/>
    </source>
</evidence>
<keyword evidence="10" id="KW-1185">Reference proteome</keyword>
<dbReference type="InterPro" id="IPR051143">
    <property type="entry name" value="TrkH_K-transport"/>
</dbReference>
<reference evidence="9 10" key="1">
    <citation type="journal article" date="2017" name="Plant Biotechnol. J.">
        <title>A comprehensive draft genome sequence for lupin (Lupinus angustifolius), an emerging health food: insights into plant-microbe interactions and legume evolution.</title>
        <authorList>
            <person name="Hane J.K."/>
            <person name="Ming Y."/>
            <person name="Kamphuis L.G."/>
            <person name="Nelson M.N."/>
            <person name="Garg G."/>
            <person name="Atkins C.A."/>
            <person name="Bayer P.E."/>
            <person name="Bravo A."/>
            <person name="Bringans S."/>
            <person name="Cannon S."/>
            <person name="Edwards D."/>
            <person name="Foley R."/>
            <person name="Gao L.L."/>
            <person name="Harrison M.J."/>
            <person name="Huang W."/>
            <person name="Hurgobin B."/>
            <person name="Li S."/>
            <person name="Liu C.W."/>
            <person name="McGrath A."/>
            <person name="Morahan G."/>
            <person name="Murray J."/>
            <person name="Weller J."/>
            <person name="Jian J."/>
            <person name="Singh K.B."/>
        </authorList>
    </citation>
    <scope>NUCLEOTIDE SEQUENCE [LARGE SCALE GENOMIC DNA]</scope>
    <source>
        <strain evidence="10">cv. Tanjil</strain>
        <tissue evidence="9">Whole plant</tissue>
    </source>
</reference>
<feature type="transmembrane region" description="Helical" evidence="8">
    <location>
        <begin position="12"/>
        <end position="37"/>
    </location>
</feature>
<dbReference type="InterPro" id="IPR003445">
    <property type="entry name" value="Cat_transpt"/>
</dbReference>
<sequence>MATVEMEVFSNTQLIVMTILMFIGGEVFTSMIGIHFIRSKFKTELDKIASSHSRLSTPNQPIIVDQIELEIVTKSSPDNSKPEEFHESYLGSTDKNLRYLSMKYLFFVILSYLVVIHVIGVIGVSLYLVVIPSAKEVLKNKGLKMFTFSVFTIVSTFASCGFVPTNENMVVFSNNSGLLLMLIPQILLGNTLYPSSLKFIIWVLGKFYKKKEFCITERKKLKDDPLNFNVLNIVLEVISAYGNVGFTTGYSCKRQLHAEANCEDKWFGFVGKWSNEGKIILIIVMFFGRLKKFNMDGGKAWLLL</sequence>
<accession>A0A4P1R7H5</accession>
<dbReference type="GO" id="GO:0030001">
    <property type="term" value="P:metal ion transport"/>
    <property type="evidence" value="ECO:0007669"/>
    <property type="project" value="UniProtKB-ARBA"/>
</dbReference>
<dbReference type="STRING" id="3871.A0A4P1R7H5"/>
<dbReference type="GO" id="GO:0008324">
    <property type="term" value="F:monoatomic cation transmembrane transporter activity"/>
    <property type="evidence" value="ECO:0007669"/>
    <property type="project" value="InterPro"/>
</dbReference>
<feature type="transmembrane region" description="Helical" evidence="8">
    <location>
        <begin position="142"/>
        <end position="165"/>
    </location>
</feature>
<keyword evidence="3" id="KW-0813">Transport</keyword>
<evidence type="ECO:0000256" key="4">
    <source>
        <dbReference type="ARBA" id="ARBA00022692"/>
    </source>
</evidence>
<evidence type="ECO:0000256" key="8">
    <source>
        <dbReference type="SAM" id="Phobius"/>
    </source>
</evidence>
<organism evidence="9 10">
    <name type="scientific">Lupinus angustifolius</name>
    <name type="common">Narrow-leaved blue lupine</name>
    <dbReference type="NCBI Taxonomy" id="3871"/>
    <lineage>
        <taxon>Eukaryota</taxon>
        <taxon>Viridiplantae</taxon>
        <taxon>Streptophyta</taxon>
        <taxon>Embryophyta</taxon>
        <taxon>Tracheophyta</taxon>
        <taxon>Spermatophyta</taxon>
        <taxon>Magnoliopsida</taxon>
        <taxon>eudicotyledons</taxon>
        <taxon>Gunneridae</taxon>
        <taxon>Pentapetalae</taxon>
        <taxon>rosids</taxon>
        <taxon>fabids</taxon>
        <taxon>Fabales</taxon>
        <taxon>Fabaceae</taxon>
        <taxon>Papilionoideae</taxon>
        <taxon>50 kb inversion clade</taxon>
        <taxon>genistoids sensu lato</taxon>
        <taxon>core genistoids</taxon>
        <taxon>Genisteae</taxon>
        <taxon>Lupinus</taxon>
    </lineage>
</organism>
<evidence type="ECO:0008006" key="11">
    <source>
        <dbReference type="Google" id="ProtNLM"/>
    </source>
</evidence>
<feature type="transmembrane region" description="Helical" evidence="8">
    <location>
        <begin position="177"/>
        <end position="205"/>
    </location>
</feature>
<dbReference type="Gramene" id="OIW03993">
    <property type="protein sequence ID" value="OIW03993"/>
    <property type="gene ID" value="TanjilG_30269"/>
</dbReference>
<evidence type="ECO:0000256" key="3">
    <source>
        <dbReference type="ARBA" id="ARBA00022448"/>
    </source>
</evidence>
<proteinExistence type="inferred from homology"/>
<dbReference type="PANTHER" id="PTHR31064">
    <property type="entry name" value="POTASSIUM TRANSPORT PROTEIN DDB_G0292412-RELATED"/>
    <property type="match status" value="1"/>
</dbReference>
<keyword evidence="4 8" id="KW-0812">Transmembrane</keyword>
<evidence type="ECO:0000313" key="10">
    <source>
        <dbReference type="Proteomes" id="UP000188354"/>
    </source>
</evidence>
<dbReference type="AlphaFoldDB" id="A0A4P1R7H5"/>
<gene>
    <name evidence="9" type="ORF">TanjilG_30269</name>
</gene>
<evidence type="ECO:0000256" key="6">
    <source>
        <dbReference type="ARBA" id="ARBA00023065"/>
    </source>
</evidence>
<evidence type="ECO:0000256" key="7">
    <source>
        <dbReference type="ARBA" id="ARBA00023136"/>
    </source>
</evidence>
<dbReference type="Pfam" id="PF02386">
    <property type="entry name" value="TrkH"/>
    <property type="match status" value="1"/>
</dbReference>
<dbReference type="Proteomes" id="UP000188354">
    <property type="component" value="Chromosome LG10"/>
</dbReference>
<evidence type="ECO:0000313" key="9">
    <source>
        <dbReference type="EMBL" id="OIW03993.1"/>
    </source>
</evidence>
<keyword evidence="7 8" id="KW-0472">Membrane</keyword>
<keyword evidence="5 8" id="KW-1133">Transmembrane helix</keyword>